<dbReference type="EMBL" id="JAUSTU010000004">
    <property type="protein sequence ID" value="MDQ0154831.1"/>
    <property type="molecule type" value="Genomic_DNA"/>
</dbReference>
<gene>
    <name evidence="1" type="ORF">J2S07_001135</name>
</gene>
<dbReference type="RefSeq" id="WP_307149420.1">
    <property type="nucleotide sequence ID" value="NZ_JAUSTU010000004.1"/>
</dbReference>
<proteinExistence type="predicted"/>
<name>A0ABT9V1P4_9BACL</name>
<dbReference type="Proteomes" id="UP001231362">
    <property type="component" value="Unassembled WGS sequence"/>
</dbReference>
<reference evidence="1 2" key="1">
    <citation type="submission" date="2023-07" db="EMBL/GenBank/DDBJ databases">
        <title>Genomic Encyclopedia of Type Strains, Phase IV (KMG-IV): sequencing the most valuable type-strain genomes for metagenomic binning, comparative biology and taxonomic classification.</title>
        <authorList>
            <person name="Goeker M."/>
        </authorList>
    </citation>
    <scope>NUCLEOTIDE SEQUENCE [LARGE SCALE GENOMIC DNA]</scope>
    <source>
        <strain evidence="1 2">DSM 23948</strain>
    </source>
</reference>
<comment type="caution">
    <text evidence="1">The sequence shown here is derived from an EMBL/GenBank/DDBJ whole genome shotgun (WGS) entry which is preliminary data.</text>
</comment>
<keyword evidence="2" id="KW-1185">Reference proteome</keyword>
<evidence type="ECO:0000313" key="2">
    <source>
        <dbReference type="Proteomes" id="UP001231362"/>
    </source>
</evidence>
<organism evidence="1 2">
    <name type="scientific">Anoxybacillus andreesenii</name>
    <dbReference type="NCBI Taxonomy" id="1325932"/>
    <lineage>
        <taxon>Bacteria</taxon>
        <taxon>Bacillati</taxon>
        <taxon>Bacillota</taxon>
        <taxon>Bacilli</taxon>
        <taxon>Bacillales</taxon>
        <taxon>Anoxybacillaceae</taxon>
        <taxon>Anoxybacillus</taxon>
    </lineage>
</organism>
<protein>
    <submittedName>
        <fullName evidence="1">Uncharacterized protein</fullName>
    </submittedName>
</protein>
<evidence type="ECO:0000313" key="1">
    <source>
        <dbReference type="EMBL" id="MDQ0154831.1"/>
    </source>
</evidence>
<accession>A0ABT9V1P4</accession>
<sequence>MSRIQFVRNEEKKYHDFCYENYQFFEKMGRYSKHREALRI</sequence>